<reference evidence="1" key="1">
    <citation type="submission" date="2014-11" db="EMBL/GenBank/DDBJ databases">
        <authorList>
            <person name="Amaro Gonzalez C."/>
        </authorList>
    </citation>
    <scope>NUCLEOTIDE SEQUENCE</scope>
</reference>
<evidence type="ECO:0000313" key="1">
    <source>
        <dbReference type="EMBL" id="JAH61640.1"/>
    </source>
</evidence>
<proteinExistence type="predicted"/>
<name>A0A0E9U8X8_ANGAN</name>
<dbReference type="EMBL" id="GBXM01046937">
    <property type="protein sequence ID" value="JAH61640.1"/>
    <property type="molecule type" value="Transcribed_RNA"/>
</dbReference>
<sequence>MTRKQTPNLEDNK</sequence>
<reference evidence="1" key="2">
    <citation type="journal article" date="2015" name="Fish Shellfish Immunol.">
        <title>Early steps in the European eel (Anguilla anguilla)-Vibrio vulnificus interaction in the gills: Role of the RtxA13 toxin.</title>
        <authorList>
            <person name="Callol A."/>
            <person name="Pajuelo D."/>
            <person name="Ebbesson L."/>
            <person name="Teles M."/>
            <person name="MacKenzie S."/>
            <person name="Amaro C."/>
        </authorList>
    </citation>
    <scope>NUCLEOTIDE SEQUENCE</scope>
</reference>
<accession>A0A0E9U8X8</accession>
<protein>
    <submittedName>
        <fullName evidence="1">Uncharacterized protein</fullName>
    </submittedName>
</protein>
<organism evidence="1">
    <name type="scientific">Anguilla anguilla</name>
    <name type="common">European freshwater eel</name>
    <name type="synonym">Muraena anguilla</name>
    <dbReference type="NCBI Taxonomy" id="7936"/>
    <lineage>
        <taxon>Eukaryota</taxon>
        <taxon>Metazoa</taxon>
        <taxon>Chordata</taxon>
        <taxon>Craniata</taxon>
        <taxon>Vertebrata</taxon>
        <taxon>Euteleostomi</taxon>
        <taxon>Actinopterygii</taxon>
        <taxon>Neopterygii</taxon>
        <taxon>Teleostei</taxon>
        <taxon>Anguilliformes</taxon>
        <taxon>Anguillidae</taxon>
        <taxon>Anguilla</taxon>
    </lineage>
</organism>